<dbReference type="InterPro" id="IPR011010">
    <property type="entry name" value="DNA_brk_join_enz"/>
</dbReference>
<name>A0ABV9JH84_9GAMM</name>
<evidence type="ECO:0000313" key="4">
    <source>
        <dbReference type="EMBL" id="MFC4654044.1"/>
    </source>
</evidence>
<evidence type="ECO:0000259" key="3">
    <source>
        <dbReference type="PROSITE" id="PS51898"/>
    </source>
</evidence>
<sequence length="1203" mass="137254">MKLAELPEELQKILLSVTGKKADDAMDGFLKLEQHHYSRIFWQLYDRNVRDDMGHQVSAKAANELIHQLNSYILAHREKLDKKLSVKNPILIKRPKPPLRQQYSQYLTHIDTLDLQFLKNPDFGFNSRSMLPGSVQNAKFYLGQLLYSALRFGGLVNLSLLQSLLLSLKTAVPKQSKQVVWLELNATGESTSPWIPDPVSGALLPRFYQLRSDNCWYTEPTLKQLTMLTCLRFFLRQSGSTVLAKLSPELLARAIVARLSLTHTACHLPVLQGEEPNLPLTSVAFERLLGHYVALPTTKEEDSTRAISAEPTELMSTPQFSSSKFTLSATTIYQATTDCVAVIRTVRKLLGSFNKPEYAGKANLLGQRPSSLPELSRQVKAHATSSTHVLLPITRLLIEWAALRLTSQNKWSGKLKPSTLITYLSSIFLPLGRTFHAQNPLTFDTATLDEHYLEIIDEAPTLRAQLKKAKILRDFHLFLEQVYHVEPSYVCSSFVMQTSRRPALMVDANILLPSEYQRACELLQKRRMFSKTPYIEHIQLLLLVLGFRCGLRRSEALFLHMADIQTPGKLPEEISELTELFVRPHAERQLKSQSATRYLPLGRLLSATERTWFNEFLKIRQQLGSTDYLFSDLTANRPLDRDTAFLPVVAALQQVTQDAGFRYHRLRHSFVTWTFWYWQRHKYPNQHPLASYLRHDVMEHLEDARAHYFHQASTACVRGELHAISTMAGHASPSMTLLHYLHSMHWCHNAEVWRDYALHLDTTATLLKLPRRTFFHRMEKLGLQGVLGEALAPWASQFPAPQSSDVAEHNRLHPTSEANGYPNAIADFYQALCLFNRQDVKALIDNDSEDISAVSSDESANGEFSLHTLCYYARRWAKDRHLDEDTFENATKLLQARKQKENRAARKTTDKQTGAIRHSNMASYALLDWPKKQYAAKTTHLLLEAFHRLSHEQLQDVLRVGHFIVERPVSWNNCQFRQPGELSIFVGRLTPLLLQLPKRYYLNIDVLFNEAFGENFRTELAAKWQLHSQLGEQVKLKLQPYKDISNIPYAALTLRTGPGRNLNHSIGDYGFYVAMTALYFYYGGRQQVVETQPAVISVNQQQARPIEAIEHLSKLPLPVELTQTSIEVSLPDDAPATDKFSEGNGDIPKSSYAKLLHNDQINPKPIDVSFDDLSNSTVKKKRKAKNKNWWEQGPGIKPTDDSE</sequence>
<evidence type="ECO:0000313" key="5">
    <source>
        <dbReference type="Proteomes" id="UP001595962"/>
    </source>
</evidence>
<evidence type="ECO:0000256" key="1">
    <source>
        <dbReference type="ARBA" id="ARBA00023172"/>
    </source>
</evidence>
<dbReference type="Proteomes" id="UP001595962">
    <property type="component" value="Unassembled WGS sequence"/>
</dbReference>
<comment type="caution">
    <text evidence="4">The sequence shown here is derived from an EMBL/GenBank/DDBJ whole genome shotgun (WGS) entry which is preliminary data.</text>
</comment>
<gene>
    <name evidence="4" type="ORF">ACFO3I_03275</name>
</gene>
<feature type="domain" description="Tyr recombinase" evidence="3">
    <location>
        <begin position="511"/>
        <end position="722"/>
    </location>
</feature>
<dbReference type="EMBL" id="JBHSGB010000003">
    <property type="protein sequence ID" value="MFC4654044.1"/>
    <property type="molecule type" value="Genomic_DNA"/>
</dbReference>
<dbReference type="SUPFAM" id="SSF56349">
    <property type="entry name" value="DNA breaking-rejoining enzymes"/>
    <property type="match status" value="1"/>
</dbReference>
<feature type="region of interest" description="Disordered" evidence="2">
    <location>
        <begin position="1162"/>
        <end position="1203"/>
    </location>
</feature>
<keyword evidence="1" id="KW-0233">DNA recombination</keyword>
<proteinExistence type="predicted"/>
<organism evidence="4 5">
    <name type="scientific">Rheinheimera marina</name>
    <dbReference type="NCBI Taxonomy" id="1774958"/>
    <lineage>
        <taxon>Bacteria</taxon>
        <taxon>Pseudomonadati</taxon>
        <taxon>Pseudomonadota</taxon>
        <taxon>Gammaproteobacteria</taxon>
        <taxon>Chromatiales</taxon>
        <taxon>Chromatiaceae</taxon>
        <taxon>Rheinheimera</taxon>
    </lineage>
</organism>
<accession>A0ABV9JH84</accession>
<evidence type="ECO:0000256" key="2">
    <source>
        <dbReference type="SAM" id="MobiDB-lite"/>
    </source>
</evidence>
<dbReference type="InterPro" id="IPR013762">
    <property type="entry name" value="Integrase-like_cat_sf"/>
</dbReference>
<dbReference type="InterPro" id="IPR002104">
    <property type="entry name" value="Integrase_catalytic"/>
</dbReference>
<dbReference type="Gene3D" id="1.10.443.10">
    <property type="entry name" value="Intergrase catalytic core"/>
    <property type="match status" value="1"/>
</dbReference>
<dbReference type="PROSITE" id="PS51898">
    <property type="entry name" value="TYR_RECOMBINASE"/>
    <property type="match status" value="1"/>
</dbReference>
<dbReference type="RefSeq" id="WP_377331716.1">
    <property type="nucleotide sequence ID" value="NZ_JBHSGB010000003.1"/>
</dbReference>
<keyword evidence="5" id="KW-1185">Reference proteome</keyword>
<reference evidence="5" key="1">
    <citation type="journal article" date="2019" name="Int. J. Syst. Evol. Microbiol.">
        <title>The Global Catalogue of Microorganisms (GCM) 10K type strain sequencing project: providing services to taxonomists for standard genome sequencing and annotation.</title>
        <authorList>
            <consortium name="The Broad Institute Genomics Platform"/>
            <consortium name="The Broad Institute Genome Sequencing Center for Infectious Disease"/>
            <person name="Wu L."/>
            <person name="Ma J."/>
        </authorList>
    </citation>
    <scope>NUCLEOTIDE SEQUENCE [LARGE SCALE GENOMIC DNA]</scope>
    <source>
        <strain evidence="5">DT28</strain>
    </source>
</reference>
<protein>
    <recommendedName>
        <fullName evidence="3">Tyr recombinase domain-containing protein</fullName>
    </recommendedName>
</protein>